<gene>
    <name evidence="1" type="ORF">PoB_001573500</name>
</gene>
<dbReference type="AlphaFoldDB" id="A0AAV3Z3N9"/>
<accession>A0AAV3Z3N9</accession>
<dbReference type="EMBL" id="BLXT01001916">
    <property type="protein sequence ID" value="GFN89229.1"/>
    <property type="molecule type" value="Genomic_DNA"/>
</dbReference>
<sequence length="69" mass="7449">MYPLYYKFSTPPLSVGGPLTSPLLSLLPYEIRGVSGTVDSESAQIYSGTLLSQFRAPPLASWPDEGLES</sequence>
<name>A0AAV3Z3N9_9GAST</name>
<dbReference type="Proteomes" id="UP000735302">
    <property type="component" value="Unassembled WGS sequence"/>
</dbReference>
<reference evidence="1 2" key="1">
    <citation type="journal article" date="2021" name="Elife">
        <title>Chloroplast acquisition without the gene transfer in kleptoplastic sea slugs, Plakobranchus ocellatus.</title>
        <authorList>
            <person name="Maeda T."/>
            <person name="Takahashi S."/>
            <person name="Yoshida T."/>
            <person name="Shimamura S."/>
            <person name="Takaki Y."/>
            <person name="Nagai Y."/>
            <person name="Toyoda A."/>
            <person name="Suzuki Y."/>
            <person name="Arimoto A."/>
            <person name="Ishii H."/>
            <person name="Satoh N."/>
            <person name="Nishiyama T."/>
            <person name="Hasebe M."/>
            <person name="Maruyama T."/>
            <person name="Minagawa J."/>
            <person name="Obokata J."/>
            <person name="Shigenobu S."/>
        </authorList>
    </citation>
    <scope>NUCLEOTIDE SEQUENCE [LARGE SCALE GENOMIC DNA]</scope>
</reference>
<protein>
    <submittedName>
        <fullName evidence="1">Histone-lysine N-methyltransferase SETMAR</fullName>
    </submittedName>
</protein>
<comment type="caution">
    <text evidence="1">The sequence shown here is derived from an EMBL/GenBank/DDBJ whole genome shotgun (WGS) entry which is preliminary data.</text>
</comment>
<proteinExistence type="predicted"/>
<evidence type="ECO:0000313" key="1">
    <source>
        <dbReference type="EMBL" id="GFN89229.1"/>
    </source>
</evidence>
<organism evidence="1 2">
    <name type="scientific">Plakobranchus ocellatus</name>
    <dbReference type="NCBI Taxonomy" id="259542"/>
    <lineage>
        <taxon>Eukaryota</taxon>
        <taxon>Metazoa</taxon>
        <taxon>Spiralia</taxon>
        <taxon>Lophotrochozoa</taxon>
        <taxon>Mollusca</taxon>
        <taxon>Gastropoda</taxon>
        <taxon>Heterobranchia</taxon>
        <taxon>Euthyneura</taxon>
        <taxon>Panpulmonata</taxon>
        <taxon>Sacoglossa</taxon>
        <taxon>Placobranchoidea</taxon>
        <taxon>Plakobranchidae</taxon>
        <taxon>Plakobranchus</taxon>
    </lineage>
</organism>
<keyword evidence="2" id="KW-1185">Reference proteome</keyword>
<evidence type="ECO:0000313" key="2">
    <source>
        <dbReference type="Proteomes" id="UP000735302"/>
    </source>
</evidence>